<evidence type="ECO:0000256" key="1">
    <source>
        <dbReference type="ARBA" id="ARBA00022737"/>
    </source>
</evidence>
<dbReference type="GeneID" id="54292554"/>
<dbReference type="InterPro" id="IPR036770">
    <property type="entry name" value="Ankyrin_rpt-contain_sf"/>
</dbReference>
<dbReference type="PROSITE" id="PS50297">
    <property type="entry name" value="ANK_REP_REGION"/>
    <property type="match status" value="1"/>
</dbReference>
<dbReference type="RefSeq" id="XP_033392789.1">
    <property type="nucleotide sequence ID" value="XM_033535060.1"/>
</dbReference>
<dbReference type="SUPFAM" id="SSF48403">
    <property type="entry name" value="Ankyrin repeat"/>
    <property type="match status" value="1"/>
</dbReference>
<gene>
    <name evidence="5" type="ORF">K452DRAFT_114054</name>
</gene>
<evidence type="ECO:0000256" key="4">
    <source>
        <dbReference type="SAM" id="MobiDB-lite"/>
    </source>
</evidence>
<proteinExistence type="predicted"/>
<feature type="region of interest" description="Disordered" evidence="4">
    <location>
        <begin position="334"/>
        <end position="358"/>
    </location>
</feature>
<feature type="region of interest" description="Disordered" evidence="4">
    <location>
        <begin position="206"/>
        <end position="225"/>
    </location>
</feature>
<dbReference type="OrthoDB" id="341259at2759"/>
<dbReference type="PROSITE" id="PS50088">
    <property type="entry name" value="ANK_REPEAT"/>
    <property type="match status" value="1"/>
</dbReference>
<dbReference type="PANTHER" id="PTHR24198">
    <property type="entry name" value="ANKYRIN REPEAT AND PROTEIN KINASE DOMAIN-CONTAINING PROTEIN"/>
    <property type="match status" value="1"/>
</dbReference>
<name>A0A6A6B2W9_9PEZI</name>
<keyword evidence="6" id="KW-1185">Reference proteome</keyword>
<dbReference type="Pfam" id="PF00023">
    <property type="entry name" value="Ank"/>
    <property type="match status" value="1"/>
</dbReference>
<dbReference type="GO" id="GO:0005737">
    <property type="term" value="C:cytoplasm"/>
    <property type="evidence" value="ECO:0007669"/>
    <property type="project" value="TreeGrafter"/>
</dbReference>
<keyword evidence="1" id="KW-0677">Repeat</keyword>
<organism evidence="5 6">
    <name type="scientific">Aplosporella prunicola CBS 121167</name>
    <dbReference type="NCBI Taxonomy" id="1176127"/>
    <lineage>
        <taxon>Eukaryota</taxon>
        <taxon>Fungi</taxon>
        <taxon>Dikarya</taxon>
        <taxon>Ascomycota</taxon>
        <taxon>Pezizomycotina</taxon>
        <taxon>Dothideomycetes</taxon>
        <taxon>Dothideomycetes incertae sedis</taxon>
        <taxon>Botryosphaeriales</taxon>
        <taxon>Aplosporellaceae</taxon>
        <taxon>Aplosporella</taxon>
    </lineage>
</organism>
<dbReference type="PANTHER" id="PTHR24198:SF165">
    <property type="entry name" value="ANKYRIN REPEAT-CONTAINING PROTEIN-RELATED"/>
    <property type="match status" value="1"/>
</dbReference>
<dbReference type="Pfam" id="PF12796">
    <property type="entry name" value="Ank_2"/>
    <property type="match status" value="1"/>
</dbReference>
<dbReference type="InterPro" id="IPR002110">
    <property type="entry name" value="Ankyrin_rpt"/>
</dbReference>
<evidence type="ECO:0000313" key="5">
    <source>
        <dbReference type="EMBL" id="KAF2137071.1"/>
    </source>
</evidence>
<dbReference type="EMBL" id="ML995507">
    <property type="protein sequence ID" value="KAF2137071.1"/>
    <property type="molecule type" value="Genomic_DNA"/>
</dbReference>
<dbReference type="AlphaFoldDB" id="A0A6A6B2W9"/>
<reference evidence="5" key="1">
    <citation type="journal article" date="2020" name="Stud. Mycol.">
        <title>101 Dothideomycetes genomes: a test case for predicting lifestyles and emergence of pathogens.</title>
        <authorList>
            <person name="Haridas S."/>
            <person name="Albert R."/>
            <person name="Binder M."/>
            <person name="Bloem J."/>
            <person name="Labutti K."/>
            <person name="Salamov A."/>
            <person name="Andreopoulos B."/>
            <person name="Baker S."/>
            <person name="Barry K."/>
            <person name="Bills G."/>
            <person name="Bluhm B."/>
            <person name="Cannon C."/>
            <person name="Castanera R."/>
            <person name="Culley D."/>
            <person name="Daum C."/>
            <person name="Ezra D."/>
            <person name="Gonzalez J."/>
            <person name="Henrissat B."/>
            <person name="Kuo A."/>
            <person name="Liang C."/>
            <person name="Lipzen A."/>
            <person name="Lutzoni F."/>
            <person name="Magnuson J."/>
            <person name="Mondo S."/>
            <person name="Nolan M."/>
            <person name="Ohm R."/>
            <person name="Pangilinan J."/>
            <person name="Park H.-J."/>
            <person name="Ramirez L."/>
            <person name="Alfaro M."/>
            <person name="Sun H."/>
            <person name="Tritt A."/>
            <person name="Yoshinaga Y."/>
            <person name="Zwiers L.-H."/>
            <person name="Turgeon B."/>
            <person name="Goodwin S."/>
            <person name="Spatafora J."/>
            <person name="Crous P."/>
            <person name="Grigoriev I."/>
        </authorList>
    </citation>
    <scope>NUCLEOTIDE SEQUENCE</scope>
    <source>
        <strain evidence="5">CBS 121167</strain>
    </source>
</reference>
<evidence type="ECO:0000313" key="6">
    <source>
        <dbReference type="Proteomes" id="UP000799438"/>
    </source>
</evidence>
<dbReference type="SMART" id="SM00248">
    <property type="entry name" value="ANK"/>
    <property type="match status" value="7"/>
</dbReference>
<sequence length="602" mass="64735">MHIFDLPPELFAALAEQTVHTLGLQRTLRARLISKTFDAALTSAIFATTAIEREYASAPSDQRDRVIARPFPAKWAAGVLCARLKRRAASALTPGLEPQPEPPLLAVAREVVRRVGEAQEQGREESSAWTHDDIATAFAAAATAWDLGGNVVVAELVAPEEEERRDEWRNRDTSAAGVVRVCCSVAAWLGDEGLVAYFLSVWDKDKDKESDSNSDSVSDSDINDDPPFLGPPLWAAASRGHERIVRDLLARGASPVEAAFDTEWPYLSSASPVIAASATGNLALVRLLHGACSEAAKVALASSVWPVRKAAEGGDEAVVGFWLGELARVQEAEAEAEAEAGKAKEVTEEEEEQAQHERHDARALLLDAALLGACWHSHVPLASSLLAQGASTDALDTYTDAARKYTPLDIAVVRGCAPLITLLAVHGAVDDIHHSYNAPTALQIAASRGHTAAVMALLEAGAPVYRARGPLRVAAERGWVGTVKAILDSGFDVGRWDPYFDQEPGALGREAVFWAVVRGYGDVVRVLGEGGCDVNGARWGGREVMVVEARRSGHEDVVKVLLELGVVPPVGFESVKRDEAWAEPVDPEWADVQDRFLPYCLE</sequence>
<evidence type="ECO:0000256" key="3">
    <source>
        <dbReference type="PROSITE-ProRule" id="PRU00023"/>
    </source>
</evidence>
<protein>
    <submittedName>
        <fullName evidence="5">Uncharacterized protein</fullName>
    </submittedName>
</protein>
<dbReference type="Gene3D" id="1.25.40.20">
    <property type="entry name" value="Ankyrin repeat-containing domain"/>
    <property type="match status" value="1"/>
</dbReference>
<dbReference type="Proteomes" id="UP000799438">
    <property type="component" value="Unassembled WGS sequence"/>
</dbReference>
<feature type="repeat" description="ANK" evidence="3">
    <location>
        <begin position="437"/>
        <end position="464"/>
    </location>
</feature>
<keyword evidence="2 3" id="KW-0040">ANK repeat</keyword>
<evidence type="ECO:0000256" key="2">
    <source>
        <dbReference type="ARBA" id="ARBA00023043"/>
    </source>
</evidence>
<accession>A0A6A6B2W9</accession>